<evidence type="ECO:0000256" key="32">
    <source>
        <dbReference type="ARBA" id="ARBA00049168"/>
    </source>
</evidence>
<evidence type="ECO:0000256" key="20">
    <source>
        <dbReference type="ARBA" id="ARBA00022989"/>
    </source>
</evidence>
<gene>
    <name evidence="34" type="ORF">M9458_022143</name>
</gene>
<keyword evidence="23" id="KW-0012">Acyltransferase</keyword>
<keyword evidence="13" id="KW-0963">Cytoplasm</keyword>
<evidence type="ECO:0000256" key="25">
    <source>
        <dbReference type="ARBA" id="ARBA00041149"/>
    </source>
</evidence>
<comment type="catalytic activity">
    <reaction evidence="1">
        <text>all-trans-retinol + an acyl-CoA = an all-trans-retinyl ester + CoA</text>
        <dbReference type="Rhea" id="RHEA:11488"/>
        <dbReference type="ChEBI" id="CHEBI:17336"/>
        <dbReference type="ChEBI" id="CHEBI:57287"/>
        <dbReference type="ChEBI" id="CHEBI:58342"/>
        <dbReference type="ChEBI" id="CHEBI:63410"/>
        <dbReference type="EC" id="2.3.1.76"/>
    </reaction>
    <physiologicalReaction direction="left-to-right" evidence="1">
        <dbReference type="Rhea" id="RHEA:11489"/>
    </physiologicalReaction>
</comment>
<evidence type="ECO:0000256" key="29">
    <source>
        <dbReference type="ARBA" id="ARBA00048096"/>
    </source>
</evidence>
<evidence type="ECO:0000256" key="13">
    <source>
        <dbReference type="ARBA" id="ARBA00022490"/>
    </source>
</evidence>
<evidence type="ECO:0000256" key="17">
    <source>
        <dbReference type="ARBA" id="ARBA00022692"/>
    </source>
</evidence>
<evidence type="ECO:0000256" key="3">
    <source>
        <dbReference type="ARBA" id="ARBA00001349"/>
    </source>
</evidence>
<keyword evidence="18" id="KW-0319">Glycerol metabolism</keyword>
<keyword evidence="22" id="KW-0472">Membrane</keyword>
<comment type="catalytic activity">
    <reaction evidence="28">
        <text>1-O-(9Z-octadecenyl)-glycerol + (9Z)-octadecenoyl-CoA = 1-O-(9Z-octadecyl)-3-(9Z-octadecenoyl)-glycerol + CoA</text>
        <dbReference type="Rhea" id="RHEA:55340"/>
        <dbReference type="ChEBI" id="CHEBI:34116"/>
        <dbReference type="ChEBI" id="CHEBI:57287"/>
        <dbReference type="ChEBI" id="CHEBI:57387"/>
        <dbReference type="ChEBI" id="CHEBI:197429"/>
    </reaction>
    <physiologicalReaction direction="left-to-right" evidence="28">
        <dbReference type="Rhea" id="RHEA:55341"/>
    </physiologicalReaction>
</comment>
<evidence type="ECO:0000256" key="18">
    <source>
        <dbReference type="ARBA" id="ARBA00022798"/>
    </source>
</evidence>
<keyword evidence="19" id="KW-0256">Endoplasmic reticulum</keyword>
<comment type="catalytic activity">
    <reaction evidence="3">
        <text>1,2-di-(9Z-octadecenoyl)-sn-glycerol + hexadecanoyl-CoA = 1,2-di-(9Z)-octadecenoyl-3-hexadecanoyl-sn-glycerol + CoA</text>
        <dbReference type="Rhea" id="RHEA:38163"/>
        <dbReference type="ChEBI" id="CHEBI:52333"/>
        <dbReference type="ChEBI" id="CHEBI:57287"/>
        <dbReference type="ChEBI" id="CHEBI:57379"/>
        <dbReference type="ChEBI" id="CHEBI:75583"/>
    </reaction>
    <physiologicalReaction direction="left-to-right" evidence="3">
        <dbReference type="Rhea" id="RHEA:38164"/>
    </physiologicalReaction>
</comment>
<dbReference type="GO" id="GO:0050252">
    <property type="term" value="F:retinol O-fatty-acyltransferase activity"/>
    <property type="evidence" value="ECO:0007669"/>
    <property type="project" value="UniProtKB-EC"/>
</dbReference>
<keyword evidence="35" id="KW-1185">Reference proteome</keyword>
<dbReference type="GO" id="GO:0006071">
    <property type="term" value="P:glycerol metabolic process"/>
    <property type="evidence" value="ECO:0007669"/>
    <property type="project" value="UniProtKB-KW"/>
</dbReference>
<evidence type="ECO:0000256" key="9">
    <source>
        <dbReference type="ARBA" id="ARBA00005189"/>
    </source>
</evidence>
<proteinExistence type="inferred from homology"/>
<evidence type="ECO:0000256" key="23">
    <source>
        <dbReference type="ARBA" id="ARBA00023315"/>
    </source>
</evidence>
<keyword evidence="16" id="KW-0808">Transferase</keyword>
<evidence type="ECO:0000256" key="28">
    <source>
        <dbReference type="ARBA" id="ARBA00047807"/>
    </source>
</evidence>
<name>A0ABD0Q931_CIRMR</name>
<evidence type="ECO:0000256" key="16">
    <source>
        <dbReference type="ARBA" id="ARBA00022679"/>
    </source>
</evidence>
<evidence type="ECO:0000256" key="6">
    <source>
        <dbReference type="ARBA" id="ARBA00004502"/>
    </source>
</evidence>
<evidence type="ECO:0000256" key="22">
    <source>
        <dbReference type="ARBA" id="ARBA00023136"/>
    </source>
</evidence>
<dbReference type="GO" id="GO:0048471">
    <property type="term" value="C:perinuclear region of cytoplasm"/>
    <property type="evidence" value="ECO:0007669"/>
    <property type="project" value="UniProtKB-SubCell"/>
</dbReference>
<comment type="caution">
    <text evidence="34">The sequence shown here is derived from an EMBL/GenBank/DDBJ whole genome shotgun (WGS) entry which is preliminary data.</text>
</comment>
<dbReference type="PANTHER" id="PTHR12317">
    <property type="entry name" value="DIACYLGLYCEROL O-ACYLTRANSFERASE"/>
    <property type="match status" value="1"/>
</dbReference>
<evidence type="ECO:0000256" key="10">
    <source>
        <dbReference type="ARBA" id="ARBA00005420"/>
    </source>
</evidence>
<evidence type="ECO:0000256" key="15">
    <source>
        <dbReference type="ARBA" id="ARBA00022677"/>
    </source>
</evidence>
<dbReference type="Pfam" id="PF03982">
    <property type="entry name" value="DAGAT"/>
    <property type="match status" value="1"/>
</dbReference>
<comment type="catalytic activity">
    <reaction evidence="30">
        <text>2-(9Z-octadecenoyl)-glycerol + (9Z)-octadecenoyl-CoA = 1,2-di-(9Z-octadecenoyl)-sn-glycerol + CoA</text>
        <dbReference type="Rhea" id="RHEA:37911"/>
        <dbReference type="ChEBI" id="CHEBI:52333"/>
        <dbReference type="ChEBI" id="CHEBI:57287"/>
        <dbReference type="ChEBI" id="CHEBI:57387"/>
        <dbReference type="ChEBI" id="CHEBI:73990"/>
    </reaction>
    <physiologicalReaction direction="left-to-right" evidence="30">
        <dbReference type="Rhea" id="RHEA:37912"/>
    </physiologicalReaction>
</comment>
<evidence type="ECO:0000256" key="8">
    <source>
        <dbReference type="ARBA" id="ARBA00004771"/>
    </source>
</evidence>
<evidence type="ECO:0000256" key="26">
    <source>
        <dbReference type="ARBA" id="ARBA00041468"/>
    </source>
</evidence>
<comment type="subcellular location">
    <subcellularLocation>
        <location evidence="7">Cytoplasm</location>
        <location evidence="7">Perinuclear region</location>
    </subcellularLocation>
    <subcellularLocation>
        <location evidence="5">Endoplasmic reticulum membrane</location>
        <topology evidence="5">Multi-pass membrane protein</topology>
    </subcellularLocation>
    <subcellularLocation>
        <location evidence="6">Lipid droplet</location>
    </subcellularLocation>
</comment>
<dbReference type="AlphaFoldDB" id="A0ABD0Q931"/>
<feature type="non-terminal residue" evidence="34">
    <location>
        <position position="1"/>
    </location>
</feature>
<organism evidence="34 35">
    <name type="scientific">Cirrhinus mrigala</name>
    <name type="common">Mrigala</name>
    <dbReference type="NCBI Taxonomy" id="683832"/>
    <lineage>
        <taxon>Eukaryota</taxon>
        <taxon>Metazoa</taxon>
        <taxon>Chordata</taxon>
        <taxon>Craniata</taxon>
        <taxon>Vertebrata</taxon>
        <taxon>Euteleostomi</taxon>
        <taxon>Actinopterygii</taxon>
        <taxon>Neopterygii</taxon>
        <taxon>Teleostei</taxon>
        <taxon>Ostariophysi</taxon>
        <taxon>Cypriniformes</taxon>
        <taxon>Cyprinidae</taxon>
        <taxon>Labeoninae</taxon>
        <taxon>Labeonini</taxon>
        <taxon>Cirrhinus</taxon>
    </lineage>
</organism>
<keyword evidence="15" id="KW-0551">Lipid droplet</keyword>
<dbReference type="GO" id="GO:0004144">
    <property type="term" value="F:diacylglycerol O-acyltransferase activity"/>
    <property type="evidence" value="ECO:0007669"/>
    <property type="project" value="UniProtKB-EC"/>
</dbReference>
<evidence type="ECO:0000256" key="19">
    <source>
        <dbReference type="ARBA" id="ARBA00022824"/>
    </source>
</evidence>
<evidence type="ECO:0000256" key="11">
    <source>
        <dbReference type="ARBA" id="ARBA00012977"/>
    </source>
</evidence>
<keyword evidence="20" id="KW-1133">Transmembrane helix</keyword>
<evidence type="ECO:0000256" key="7">
    <source>
        <dbReference type="ARBA" id="ARBA00004556"/>
    </source>
</evidence>
<dbReference type="Proteomes" id="UP001529510">
    <property type="component" value="Unassembled WGS sequence"/>
</dbReference>
<comment type="catalytic activity">
    <reaction evidence="2">
        <text>2-(9Z-octadecenoyl)-glycerol + hexadecanoyl-CoA = 1-hexadecanoyl-2-(9Z-octadecenoyl)-sn-glycerol + CoA</text>
        <dbReference type="Rhea" id="RHEA:38071"/>
        <dbReference type="ChEBI" id="CHEBI:57287"/>
        <dbReference type="ChEBI" id="CHEBI:57379"/>
        <dbReference type="ChEBI" id="CHEBI:73990"/>
        <dbReference type="ChEBI" id="CHEBI:75466"/>
    </reaction>
    <physiologicalReaction direction="left-to-right" evidence="2">
        <dbReference type="Rhea" id="RHEA:38072"/>
    </physiologicalReaction>
</comment>
<evidence type="ECO:0000256" key="12">
    <source>
        <dbReference type="ARBA" id="ARBA00013244"/>
    </source>
</evidence>
<dbReference type="PANTHER" id="PTHR12317:SF14">
    <property type="entry name" value="DIACYLGLYCEROL O-ACYLTRANSFERASE 2"/>
    <property type="match status" value="1"/>
</dbReference>
<evidence type="ECO:0000256" key="5">
    <source>
        <dbReference type="ARBA" id="ARBA00004477"/>
    </source>
</evidence>
<dbReference type="EC" id="2.3.1.20" evidence="12"/>
<evidence type="ECO:0000256" key="30">
    <source>
        <dbReference type="ARBA" id="ARBA00048135"/>
    </source>
</evidence>
<comment type="catalytic activity">
    <reaction evidence="31">
        <text>an acyl-CoA + a 1,2-diacyl-sn-glycerol = a triacyl-sn-glycerol + CoA</text>
        <dbReference type="Rhea" id="RHEA:10868"/>
        <dbReference type="ChEBI" id="CHEBI:17815"/>
        <dbReference type="ChEBI" id="CHEBI:57287"/>
        <dbReference type="ChEBI" id="CHEBI:58342"/>
        <dbReference type="ChEBI" id="CHEBI:64615"/>
        <dbReference type="EC" id="2.3.1.20"/>
    </reaction>
    <physiologicalReaction direction="left-to-right" evidence="31">
        <dbReference type="Rhea" id="RHEA:10869"/>
    </physiologicalReaction>
</comment>
<keyword evidence="21" id="KW-0443">Lipid metabolism</keyword>
<sequence length="58" mass="5976">ICPVNRNSIDYLLSSNGTGNAVVIVIGGAAESLDCAPGMNSVTLKNRKGFVKLALKQG</sequence>
<keyword evidence="14" id="KW-0444">Lipid biosynthesis</keyword>
<evidence type="ECO:0000256" key="1">
    <source>
        <dbReference type="ARBA" id="ARBA00000633"/>
    </source>
</evidence>
<comment type="pathway">
    <text evidence="8">Glycerolipid metabolism; triacylglycerol biosynthesis.</text>
</comment>
<evidence type="ECO:0000256" key="14">
    <source>
        <dbReference type="ARBA" id="ARBA00022516"/>
    </source>
</evidence>
<dbReference type="InterPro" id="IPR007130">
    <property type="entry name" value="DAGAT"/>
</dbReference>
<dbReference type="EC" id="2.3.1.76" evidence="11"/>
<feature type="non-terminal residue" evidence="34">
    <location>
        <position position="58"/>
    </location>
</feature>
<comment type="catalytic activity">
    <reaction evidence="29">
        <text>2,3-di-(9Z)-octadecenoyl-sn-glycerol + (9Z)-octadecenoyl-CoA = 1,2,3-tri-(9Z-octadecenoyl)-glycerol + CoA</text>
        <dbReference type="Rhea" id="RHEA:38439"/>
        <dbReference type="ChEBI" id="CHEBI:53753"/>
        <dbReference type="ChEBI" id="CHEBI:57287"/>
        <dbReference type="ChEBI" id="CHEBI:57387"/>
        <dbReference type="ChEBI" id="CHEBI:75824"/>
    </reaction>
    <physiologicalReaction direction="left-to-right" evidence="29">
        <dbReference type="Rhea" id="RHEA:38440"/>
    </physiologicalReaction>
</comment>
<comment type="catalytic activity">
    <reaction evidence="33">
        <text>1,3-di-(9Z-octadecenoyl)-glycerol + (9Z)-octadecenoyl-CoA = 1,2,3-tri-(9Z-octadecenoyl)-glycerol + CoA</text>
        <dbReference type="Rhea" id="RHEA:38435"/>
        <dbReference type="ChEBI" id="CHEBI:53753"/>
        <dbReference type="ChEBI" id="CHEBI:57287"/>
        <dbReference type="ChEBI" id="CHEBI:57387"/>
        <dbReference type="ChEBI" id="CHEBI:75735"/>
    </reaction>
    <physiologicalReaction direction="left-to-right" evidence="33">
        <dbReference type="Rhea" id="RHEA:38436"/>
    </physiologicalReaction>
</comment>
<evidence type="ECO:0000256" key="2">
    <source>
        <dbReference type="ARBA" id="ARBA00001313"/>
    </source>
</evidence>
<evidence type="ECO:0000256" key="4">
    <source>
        <dbReference type="ARBA" id="ARBA00001764"/>
    </source>
</evidence>
<evidence type="ECO:0000313" key="35">
    <source>
        <dbReference type="Proteomes" id="UP001529510"/>
    </source>
</evidence>
<comment type="catalytic activity">
    <reaction evidence="27">
        <text>1,2-di-(9Z-octadecenoyl)-sn-glycerol + (9Z)-octadecenoyl-CoA = 1,2,3-tri-(9Z-octadecenoyl)-glycerol + CoA</text>
        <dbReference type="Rhea" id="RHEA:38219"/>
        <dbReference type="ChEBI" id="CHEBI:52333"/>
        <dbReference type="ChEBI" id="CHEBI:53753"/>
        <dbReference type="ChEBI" id="CHEBI:57287"/>
        <dbReference type="ChEBI" id="CHEBI:57387"/>
    </reaction>
    <physiologicalReaction direction="left-to-right" evidence="27">
        <dbReference type="Rhea" id="RHEA:38220"/>
    </physiologicalReaction>
</comment>
<evidence type="ECO:0000256" key="21">
    <source>
        <dbReference type="ARBA" id="ARBA00023098"/>
    </source>
</evidence>
<comment type="catalytic activity">
    <reaction evidence="4">
        <text>all-trans-retinol + hexadecanoyl-CoA = all-trans-retinyl hexadecanoate + CoA</text>
        <dbReference type="Rhea" id="RHEA:38175"/>
        <dbReference type="ChEBI" id="CHEBI:17336"/>
        <dbReference type="ChEBI" id="CHEBI:17616"/>
        <dbReference type="ChEBI" id="CHEBI:57287"/>
        <dbReference type="ChEBI" id="CHEBI:57379"/>
    </reaction>
    <physiologicalReaction direction="left-to-right" evidence="4">
        <dbReference type="Rhea" id="RHEA:38176"/>
    </physiologicalReaction>
</comment>
<evidence type="ECO:0000313" key="34">
    <source>
        <dbReference type="EMBL" id="KAL0182768.1"/>
    </source>
</evidence>
<comment type="catalytic activity">
    <reaction evidence="32">
        <text>1-(9Z-octadecenoyl)-glycerol + (9Z)-octadecenoyl-CoA = 1,2-di-(9Z-octadecenoyl)-glycerol + CoA</text>
        <dbReference type="Rhea" id="RHEA:37915"/>
        <dbReference type="ChEBI" id="CHEBI:52323"/>
        <dbReference type="ChEBI" id="CHEBI:57287"/>
        <dbReference type="ChEBI" id="CHEBI:57387"/>
        <dbReference type="ChEBI" id="CHEBI:75342"/>
    </reaction>
    <physiologicalReaction direction="left-to-right" evidence="32">
        <dbReference type="Rhea" id="RHEA:37916"/>
    </physiologicalReaction>
</comment>
<comment type="pathway">
    <text evidence="9">Lipid metabolism.</text>
</comment>
<comment type="similarity">
    <text evidence="10">Belongs to the diacylglycerol acyltransferase family.</text>
</comment>
<dbReference type="GO" id="GO:0005789">
    <property type="term" value="C:endoplasmic reticulum membrane"/>
    <property type="evidence" value="ECO:0007669"/>
    <property type="project" value="UniProtKB-SubCell"/>
</dbReference>
<dbReference type="EMBL" id="JAMKFB020000010">
    <property type="protein sequence ID" value="KAL0182768.1"/>
    <property type="molecule type" value="Genomic_DNA"/>
</dbReference>
<dbReference type="GO" id="GO:0005811">
    <property type="term" value="C:lipid droplet"/>
    <property type="evidence" value="ECO:0007669"/>
    <property type="project" value="UniProtKB-SubCell"/>
</dbReference>
<protein>
    <recommendedName>
        <fullName evidence="25">Diacylglycerol O-acyltransferase 2</fullName>
        <ecNumber evidence="12">2.3.1.20</ecNumber>
        <ecNumber evidence="11">2.3.1.76</ecNumber>
    </recommendedName>
    <alternativeName>
        <fullName evidence="24">Acyl-CoA retinol O-fatty-acyltransferase</fullName>
    </alternativeName>
    <alternativeName>
        <fullName evidence="26">Diglyceride acyltransferase 2</fullName>
    </alternativeName>
</protein>
<evidence type="ECO:0000256" key="33">
    <source>
        <dbReference type="ARBA" id="ARBA00049549"/>
    </source>
</evidence>
<evidence type="ECO:0000256" key="24">
    <source>
        <dbReference type="ARBA" id="ARBA00033044"/>
    </source>
</evidence>
<evidence type="ECO:0000256" key="27">
    <source>
        <dbReference type="ARBA" id="ARBA00047367"/>
    </source>
</evidence>
<keyword evidence="17" id="KW-0812">Transmembrane</keyword>
<reference evidence="34 35" key="1">
    <citation type="submission" date="2024-05" db="EMBL/GenBank/DDBJ databases">
        <title>Genome sequencing and assembly of Indian major carp, Cirrhinus mrigala (Hamilton, 1822).</title>
        <authorList>
            <person name="Mohindra V."/>
            <person name="Chowdhury L.M."/>
            <person name="Lal K."/>
            <person name="Jena J.K."/>
        </authorList>
    </citation>
    <scope>NUCLEOTIDE SEQUENCE [LARGE SCALE GENOMIC DNA]</scope>
    <source>
        <strain evidence="34">CM1030</strain>
        <tissue evidence="34">Blood</tissue>
    </source>
</reference>
<accession>A0ABD0Q931</accession>
<evidence type="ECO:0000256" key="31">
    <source>
        <dbReference type="ARBA" id="ARBA00048634"/>
    </source>
</evidence>